<gene>
    <name evidence="1" type="ORF">LCGC14_0782920</name>
</gene>
<name>A0A0F9PZ88_9ZZZZ</name>
<comment type="caution">
    <text evidence="1">The sequence shown here is derived from an EMBL/GenBank/DDBJ whole genome shotgun (WGS) entry which is preliminary data.</text>
</comment>
<dbReference type="Gene3D" id="3.30.420.240">
    <property type="match status" value="1"/>
</dbReference>
<dbReference type="InterPro" id="IPR027417">
    <property type="entry name" value="P-loop_NTPase"/>
</dbReference>
<sequence>MKSARIGFTFASMVEAVLDCLQRVTTWTVLSASKEQGKEAVGDAGRIIEAMGAAAQLYEEPFADELGESSIQLTRLQLPNGSRIIVLPANPRTARGYPGNAILDEFAHHDQSYSIWAAISRQVLLQGHKLRILSTPNGEQGKFFELAREFGLVDGVPPAPNPVQRKNWSWHWIDVRMAIAQGCPISLEDAMDLYKGDPETAQQELFCAFLKAVGSWLSLELLATAEDSGATLDWPAGYKPVGPLFLGVDVARDGDRTVAWLDEHIGDVAWTRMVLPIHDVPFFGKNGKLGQAELLEPWVRLASRTAMDCTGIGLGLFEYLDMKCPGRVMGINFAGLSDKGVKIKTDLAVRTKKRYEQAKNRIPYDLDIRQELLAIKRENTASGVKFDAPRIEIEGPTAGGRKKKVYAHADSFWAQALAHFAAESAPISTDFLASGRGLATQLGPDFGGGSSAYLASQGF</sequence>
<accession>A0A0F9PZ88</accession>
<dbReference type="AlphaFoldDB" id="A0A0F9PZ88"/>
<dbReference type="EMBL" id="LAZR01002032">
    <property type="protein sequence ID" value="KKN35524.1"/>
    <property type="molecule type" value="Genomic_DNA"/>
</dbReference>
<reference evidence="1" key="1">
    <citation type="journal article" date="2015" name="Nature">
        <title>Complex archaea that bridge the gap between prokaryotes and eukaryotes.</title>
        <authorList>
            <person name="Spang A."/>
            <person name="Saw J.H."/>
            <person name="Jorgensen S.L."/>
            <person name="Zaremba-Niedzwiedzka K."/>
            <person name="Martijn J."/>
            <person name="Lind A.E."/>
            <person name="van Eijk R."/>
            <person name="Schleper C."/>
            <person name="Guy L."/>
            <person name="Ettema T.J."/>
        </authorList>
    </citation>
    <scope>NUCLEOTIDE SEQUENCE</scope>
</reference>
<evidence type="ECO:0000313" key="1">
    <source>
        <dbReference type="EMBL" id="KKN35524.1"/>
    </source>
</evidence>
<dbReference type="Gene3D" id="3.40.50.300">
    <property type="entry name" value="P-loop containing nucleotide triphosphate hydrolases"/>
    <property type="match status" value="1"/>
</dbReference>
<dbReference type="Pfam" id="PF03237">
    <property type="entry name" value="Terminase_6N"/>
    <property type="match status" value="1"/>
</dbReference>
<protein>
    <submittedName>
        <fullName evidence="1">Uncharacterized protein</fullName>
    </submittedName>
</protein>
<proteinExistence type="predicted"/>
<organism evidence="1">
    <name type="scientific">marine sediment metagenome</name>
    <dbReference type="NCBI Taxonomy" id="412755"/>
    <lineage>
        <taxon>unclassified sequences</taxon>
        <taxon>metagenomes</taxon>
        <taxon>ecological metagenomes</taxon>
    </lineage>
</organism>